<dbReference type="RefSeq" id="WP_379745757.1">
    <property type="nucleotide sequence ID" value="NZ_JBHSXL010000010.1"/>
</dbReference>
<evidence type="ECO:0000313" key="2">
    <source>
        <dbReference type="EMBL" id="MFC6893625.1"/>
    </source>
</evidence>
<sequence length="71" mass="7667">MKTSAGLQDSGTADESDGENIEADPALSELIDRHEDTDWSKVPGISATEASAWTARLIEAQETIQEGEFDE</sequence>
<gene>
    <name evidence="2" type="ORF">ACFQE9_13570</name>
</gene>
<feature type="compositionally biased region" description="Polar residues" evidence="1">
    <location>
        <begin position="1"/>
        <end position="11"/>
    </location>
</feature>
<dbReference type="AlphaFoldDB" id="A0ABD5UYY9"/>
<organism evidence="2 3">
    <name type="scientific">Halopenitus salinus</name>
    <dbReference type="NCBI Taxonomy" id="1198295"/>
    <lineage>
        <taxon>Archaea</taxon>
        <taxon>Methanobacteriati</taxon>
        <taxon>Methanobacteriota</taxon>
        <taxon>Stenosarchaea group</taxon>
        <taxon>Halobacteria</taxon>
        <taxon>Halobacteriales</taxon>
        <taxon>Haloferacaceae</taxon>
        <taxon>Halopenitus</taxon>
    </lineage>
</organism>
<feature type="compositionally biased region" description="Acidic residues" evidence="1">
    <location>
        <begin position="12"/>
        <end position="21"/>
    </location>
</feature>
<dbReference type="Proteomes" id="UP001596296">
    <property type="component" value="Unassembled WGS sequence"/>
</dbReference>
<evidence type="ECO:0000256" key="1">
    <source>
        <dbReference type="SAM" id="MobiDB-lite"/>
    </source>
</evidence>
<proteinExistence type="predicted"/>
<keyword evidence="3" id="KW-1185">Reference proteome</keyword>
<accession>A0ABD5UYY9</accession>
<dbReference type="EMBL" id="JBHSXL010000010">
    <property type="protein sequence ID" value="MFC6893625.1"/>
    <property type="molecule type" value="Genomic_DNA"/>
</dbReference>
<reference evidence="2 3" key="1">
    <citation type="journal article" date="2019" name="Int. J. Syst. Evol. Microbiol.">
        <title>The Global Catalogue of Microorganisms (GCM) 10K type strain sequencing project: providing services to taxonomists for standard genome sequencing and annotation.</title>
        <authorList>
            <consortium name="The Broad Institute Genomics Platform"/>
            <consortium name="The Broad Institute Genome Sequencing Center for Infectious Disease"/>
            <person name="Wu L."/>
            <person name="Ma J."/>
        </authorList>
    </citation>
    <scope>NUCLEOTIDE SEQUENCE [LARGE SCALE GENOMIC DNA]</scope>
    <source>
        <strain evidence="2 3">SKJ47</strain>
    </source>
</reference>
<name>A0ABD5UYY9_9EURY</name>
<comment type="caution">
    <text evidence="2">The sequence shown here is derived from an EMBL/GenBank/DDBJ whole genome shotgun (WGS) entry which is preliminary data.</text>
</comment>
<feature type="region of interest" description="Disordered" evidence="1">
    <location>
        <begin position="1"/>
        <end position="21"/>
    </location>
</feature>
<evidence type="ECO:0000313" key="3">
    <source>
        <dbReference type="Proteomes" id="UP001596296"/>
    </source>
</evidence>
<protein>
    <submittedName>
        <fullName evidence="2">Uncharacterized protein</fullName>
    </submittedName>
</protein>